<protein>
    <submittedName>
        <fullName evidence="1">Uncharacterized protein</fullName>
    </submittedName>
</protein>
<evidence type="ECO:0000313" key="2">
    <source>
        <dbReference type="Proteomes" id="UP001396334"/>
    </source>
</evidence>
<gene>
    <name evidence="1" type="ORF">V6N11_065838</name>
</gene>
<name>A0ABR2PIM9_9ROSI</name>
<evidence type="ECO:0000313" key="1">
    <source>
        <dbReference type="EMBL" id="KAK8988242.1"/>
    </source>
</evidence>
<dbReference type="EMBL" id="JBBPBN010000059">
    <property type="protein sequence ID" value="KAK8988242.1"/>
    <property type="molecule type" value="Genomic_DNA"/>
</dbReference>
<dbReference type="Proteomes" id="UP001396334">
    <property type="component" value="Unassembled WGS sequence"/>
</dbReference>
<comment type="caution">
    <text evidence="1">The sequence shown here is derived from an EMBL/GenBank/DDBJ whole genome shotgun (WGS) entry which is preliminary data.</text>
</comment>
<sequence length="119" mass="13067">MIHEIHFGDEKKGSLPRLLDPPSPLLTLIFYRDTALRADGPLRGQSWHVDGVIDEEKLSALEPCALGCVKEAVSIRVLAKEMVVVGLDGFEIMCVAGSMVLLAFPDANLRQRLLSQDVL</sequence>
<accession>A0ABR2PIM9</accession>
<organism evidence="1 2">
    <name type="scientific">Hibiscus sabdariffa</name>
    <name type="common">roselle</name>
    <dbReference type="NCBI Taxonomy" id="183260"/>
    <lineage>
        <taxon>Eukaryota</taxon>
        <taxon>Viridiplantae</taxon>
        <taxon>Streptophyta</taxon>
        <taxon>Embryophyta</taxon>
        <taxon>Tracheophyta</taxon>
        <taxon>Spermatophyta</taxon>
        <taxon>Magnoliopsida</taxon>
        <taxon>eudicotyledons</taxon>
        <taxon>Gunneridae</taxon>
        <taxon>Pentapetalae</taxon>
        <taxon>rosids</taxon>
        <taxon>malvids</taxon>
        <taxon>Malvales</taxon>
        <taxon>Malvaceae</taxon>
        <taxon>Malvoideae</taxon>
        <taxon>Hibiscus</taxon>
    </lineage>
</organism>
<keyword evidence="2" id="KW-1185">Reference proteome</keyword>
<reference evidence="1 2" key="1">
    <citation type="journal article" date="2024" name="G3 (Bethesda)">
        <title>Genome assembly of Hibiscus sabdariffa L. provides insights into metabolisms of medicinal natural products.</title>
        <authorList>
            <person name="Kim T."/>
        </authorList>
    </citation>
    <scope>NUCLEOTIDE SEQUENCE [LARGE SCALE GENOMIC DNA]</scope>
    <source>
        <strain evidence="1">TK-2024</strain>
        <tissue evidence="1">Old leaves</tissue>
    </source>
</reference>
<proteinExistence type="predicted"/>